<dbReference type="EMBL" id="JAQQCF010000036">
    <property type="protein sequence ID" value="MFM0641146.1"/>
    <property type="molecule type" value="Genomic_DNA"/>
</dbReference>
<keyword evidence="2" id="KW-0472">Membrane</keyword>
<dbReference type="InterPro" id="IPR012368">
    <property type="entry name" value="OxRdtase_Mopterin-bd_su_IorB"/>
</dbReference>
<dbReference type="PROSITE" id="PS51318">
    <property type="entry name" value="TAT"/>
    <property type="match status" value="1"/>
</dbReference>
<feature type="transmembrane region" description="Helical" evidence="2">
    <location>
        <begin position="23"/>
        <end position="41"/>
    </location>
</feature>
<dbReference type="SMART" id="SM01008">
    <property type="entry name" value="Ald_Xan_dh_C"/>
    <property type="match status" value="1"/>
</dbReference>
<sequence length="773" mass="82110">MSSTKQRPAGGTEHPRNKQRRRFLLGALGVTGALVIGWGVVPPRSRTGVPDMFPASPGQIALNGWIKIGTDGTVTVAVPPVEMGQGIDTAFAMLVAEELGVPLDRVRTQTVTRERIYGNVAALVDSMPIHPDDDGKPWARALRWMLAKSARELGLIITASSSSVADAWQPLREAAASARTILVEAAARNWNVDPGAVSIRDGMIVGPDERRLPIEHLAGDASRLRPPSSVTLKPASSYTLLGTPAPRVDVAPKTDGSAVFALDVRPPGLRYAAVSLCPKFGGTLARFRESAVRAMPGVVAVVRLDGLSGGPCGIAVIGEHYWQARQALDSASPTWNEGPHATLDSDRIDAVLSAELAGPRDGITYRTQGDGLHAFDDSRGGSVIEAEYRVPYLAHAAMEPTNCTAQVSGGRVRLWAPTQAATLARLVAARVAGVSGDQVDIEVPFIGGGFGRRAESDFVAQAVSVALHANGRPVQVIWSREDDLRHDFYRPQVHARLRARIDGTTPIAIASRSVGQSILAQELGRTFGAPGIGLDRYTTEGMFDMPYEFAHQHVAHLNVDLPVPIGFWRSVGHSYNAFFLECFVDEIAAAAGRDPLELRRALLRAHPRHVRVLDAAAQAAGIEGSMPAASGDGRQAYGIAMHASFGSVAAQVAEVSLQDGQVRVHRIVCAIDCGFVVNPQIVGQQVESGVIFGLSAALYGDIRIAGGQVVQSNFTDYPVVTMASAPLIETHLIASAEPPSGVGEVAVPPVAPAVANALYRLTGKRIRRLPILL</sequence>
<dbReference type="PANTHER" id="PTHR47495">
    <property type="entry name" value="ALDEHYDE DEHYDROGENASE"/>
    <property type="match status" value="1"/>
</dbReference>
<keyword evidence="2" id="KW-1133">Transmembrane helix</keyword>
<dbReference type="PANTHER" id="PTHR47495:SF2">
    <property type="entry name" value="ALDEHYDE DEHYDROGENASE"/>
    <property type="match status" value="1"/>
</dbReference>
<proteinExistence type="predicted"/>
<keyword evidence="5" id="KW-1185">Reference proteome</keyword>
<evidence type="ECO:0000313" key="5">
    <source>
        <dbReference type="Proteomes" id="UP001629432"/>
    </source>
</evidence>
<dbReference type="InterPro" id="IPR037165">
    <property type="entry name" value="AldOxase/xan_DH_Mopterin-bd_sf"/>
</dbReference>
<name>A0ABW9E4G7_9BURK</name>
<dbReference type="Pfam" id="PF02738">
    <property type="entry name" value="MoCoBD_1"/>
    <property type="match status" value="1"/>
</dbReference>
<dbReference type="InterPro" id="IPR008274">
    <property type="entry name" value="AldOxase/xan_DH_MoCoBD1"/>
</dbReference>
<dbReference type="InterPro" id="IPR000674">
    <property type="entry name" value="Ald_Oxase/Xan_DH_a/b"/>
</dbReference>
<feature type="domain" description="Aldehyde oxidase/xanthine dehydrogenase a/b hammerhead" evidence="3">
    <location>
        <begin position="255"/>
        <end position="339"/>
    </location>
</feature>
<keyword evidence="2" id="KW-0812">Transmembrane</keyword>
<protein>
    <submittedName>
        <fullName evidence="4">Molybdopterin-dependent oxidoreductase</fullName>
    </submittedName>
</protein>
<evidence type="ECO:0000313" key="4">
    <source>
        <dbReference type="EMBL" id="MFM0641146.1"/>
    </source>
</evidence>
<gene>
    <name evidence="4" type="ORF">PQQ63_31060</name>
</gene>
<dbReference type="Gene3D" id="3.90.1170.50">
    <property type="entry name" value="Aldehyde oxidase/xanthine dehydrogenase, a/b hammerhead"/>
    <property type="match status" value="1"/>
</dbReference>
<accession>A0ABW9E4G7</accession>
<comment type="caution">
    <text evidence="4">The sequence shown here is derived from an EMBL/GenBank/DDBJ whole genome shotgun (WGS) entry which is preliminary data.</text>
</comment>
<dbReference type="PIRSF" id="PIRSF036389">
    <property type="entry name" value="IOR_B"/>
    <property type="match status" value="1"/>
</dbReference>
<dbReference type="Gene3D" id="3.30.365.10">
    <property type="entry name" value="Aldehyde oxidase/xanthine dehydrogenase, molybdopterin binding domain"/>
    <property type="match status" value="4"/>
</dbReference>
<dbReference type="Proteomes" id="UP001629432">
    <property type="component" value="Unassembled WGS sequence"/>
</dbReference>
<feature type="region of interest" description="Disordered" evidence="1">
    <location>
        <begin position="1"/>
        <end position="20"/>
    </location>
</feature>
<dbReference type="Pfam" id="PF20256">
    <property type="entry name" value="MoCoBD_2"/>
    <property type="match status" value="2"/>
</dbReference>
<dbReference type="SUPFAM" id="SSF56003">
    <property type="entry name" value="Molybdenum cofactor-binding domain"/>
    <property type="match status" value="2"/>
</dbReference>
<dbReference type="InterPro" id="IPR046867">
    <property type="entry name" value="AldOxase/xan_DH_MoCoBD2"/>
</dbReference>
<evidence type="ECO:0000259" key="3">
    <source>
        <dbReference type="SMART" id="SM01008"/>
    </source>
</evidence>
<reference evidence="4 5" key="1">
    <citation type="journal article" date="2024" name="Chem. Sci.">
        <title>Discovery of megapolipeptins by genome mining of a Burkholderiales bacteria collection.</title>
        <authorList>
            <person name="Paulo B.S."/>
            <person name="Recchia M.J.J."/>
            <person name="Lee S."/>
            <person name="Fergusson C.H."/>
            <person name="Romanowski S.B."/>
            <person name="Hernandez A."/>
            <person name="Krull N."/>
            <person name="Liu D.Y."/>
            <person name="Cavanagh H."/>
            <person name="Bos A."/>
            <person name="Gray C.A."/>
            <person name="Murphy B.T."/>
            <person name="Linington R.G."/>
            <person name="Eustaquio A.S."/>
        </authorList>
    </citation>
    <scope>NUCLEOTIDE SEQUENCE [LARGE SCALE GENOMIC DNA]</scope>
    <source>
        <strain evidence="4 5">RL17-338-BIC-A</strain>
    </source>
</reference>
<dbReference type="RefSeq" id="WP_408237714.1">
    <property type="nucleotide sequence ID" value="NZ_JAQQCF010000036.1"/>
</dbReference>
<evidence type="ECO:0000256" key="2">
    <source>
        <dbReference type="SAM" id="Phobius"/>
    </source>
</evidence>
<organism evidence="4 5">
    <name type="scientific">Paraburkholderia metrosideri</name>
    <dbReference type="NCBI Taxonomy" id="580937"/>
    <lineage>
        <taxon>Bacteria</taxon>
        <taxon>Pseudomonadati</taxon>
        <taxon>Pseudomonadota</taxon>
        <taxon>Betaproteobacteria</taxon>
        <taxon>Burkholderiales</taxon>
        <taxon>Burkholderiaceae</taxon>
        <taxon>Paraburkholderia</taxon>
    </lineage>
</organism>
<dbReference type="InterPro" id="IPR052516">
    <property type="entry name" value="N-heterocyclic_Hydroxylase"/>
</dbReference>
<dbReference type="InterPro" id="IPR006311">
    <property type="entry name" value="TAT_signal"/>
</dbReference>
<evidence type="ECO:0000256" key="1">
    <source>
        <dbReference type="SAM" id="MobiDB-lite"/>
    </source>
</evidence>